<dbReference type="Pfam" id="PF01237">
    <property type="entry name" value="Oxysterol_BP"/>
    <property type="match status" value="1"/>
</dbReference>
<dbReference type="InterPro" id="IPR037239">
    <property type="entry name" value="OSBP_sf"/>
</dbReference>
<dbReference type="PANTHER" id="PTHR10972:SF212">
    <property type="entry name" value="OXYSTEROL-BINDING PROTEIN-LIKE PROTEIN 1"/>
    <property type="match status" value="1"/>
</dbReference>
<evidence type="ECO:0000256" key="2">
    <source>
        <dbReference type="RuleBase" id="RU003844"/>
    </source>
</evidence>
<dbReference type="EMBL" id="BACD03000059">
    <property type="protein sequence ID" value="GAO52076.1"/>
    <property type="molecule type" value="Genomic_DNA"/>
</dbReference>
<reference evidence="4 5" key="1">
    <citation type="journal article" date="2011" name="J. Gen. Appl. Microbiol.">
        <title>Draft genome sequencing of the enigmatic yeast Saitoella complicata.</title>
        <authorList>
            <person name="Nishida H."/>
            <person name="Hamamoto M."/>
            <person name="Sugiyama J."/>
        </authorList>
    </citation>
    <scope>NUCLEOTIDE SEQUENCE [LARGE SCALE GENOMIC DNA]</scope>
    <source>
        <strain evidence="4 5">NRRL Y-17804</strain>
    </source>
</reference>
<feature type="region of interest" description="Disordered" evidence="3">
    <location>
        <begin position="183"/>
        <end position="245"/>
    </location>
</feature>
<dbReference type="PANTHER" id="PTHR10972">
    <property type="entry name" value="OXYSTEROL-BINDING PROTEIN-RELATED"/>
    <property type="match status" value="1"/>
</dbReference>
<dbReference type="GO" id="GO:0005829">
    <property type="term" value="C:cytosol"/>
    <property type="evidence" value="ECO:0007669"/>
    <property type="project" value="TreeGrafter"/>
</dbReference>
<dbReference type="InterPro" id="IPR000648">
    <property type="entry name" value="Oxysterol-bd"/>
</dbReference>
<feature type="region of interest" description="Disordered" evidence="3">
    <location>
        <begin position="1"/>
        <end position="33"/>
    </location>
</feature>
<dbReference type="Gene3D" id="3.30.70.3490">
    <property type="match status" value="1"/>
</dbReference>
<sequence length="535" mass="59007">MSGNLTPRVNTLRTSSNNDTSPLPSGMNTPSEEVQEHLALAIAGEGSAVDELSAAAKEMALQDGENEDEAETKEGKFKGLLSILRRFIGIKDLASVRFSLPAQFLEPIPNLDYWHYVDRPDALICITDPEEPVDRMLAVLRWWFTKDLKVVKGKPCKPYNCILGEFFRAHWDVREPAFNPDGTMLPANTDPHIPDDPPQSSASSIKSAKSASTITSGGGSWKRAGFLSRRNTPQPTSGPTLTVPKVDYVPHSERKVCRVAYVTEQVSHHPPVSAYYASCAEKGIVMRGLDQVSAKFTGTSIKVFPGEQNRGVWITLKQRGDEEYLVTHTSASVSGFLMGSPTINIHDASVATCPKTKTKAIVQYLEESWLGKQKALVKGAIFTYDPANDNITDFKDVPSSALIGTIEGSWKGEVFYTPKDGVRRLLVDLELFDVFPKKVPESHELHPNESHRVWEGVTKSIKSSQFSKATKLKVDIEERQRAKAKKRLEEGTEHEVKLFKMPVGDGKPELSQLGEKILAGVANADYGSMKDSIPE</sequence>
<evidence type="ECO:0000256" key="1">
    <source>
        <dbReference type="ARBA" id="ARBA00008842"/>
    </source>
</evidence>
<gene>
    <name evidence="4" type="ORF">G7K_6162-t1</name>
</gene>
<proteinExistence type="inferred from homology"/>
<accession>A0A0E9NQY6</accession>
<comment type="caution">
    <text evidence="4">The sequence shown here is derived from an EMBL/GenBank/DDBJ whole genome shotgun (WGS) entry which is preliminary data.</text>
</comment>
<dbReference type="AlphaFoldDB" id="A0A0E9NQY6"/>
<evidence type="ECO:0000313" key="4">
    <source>
        <dbReference type="EMBL" id="GAO52076.1"/>
    </source>
</evidence>
<feature type="compositionally biased region" description="Low complexity" evidence="3">
    <location>
        <begin position="200"/>
        <end position="215"/>
    </location>
</feature>
<evidence type="ECO:0000313" key="5">
    <source>
        <dbReference type="Proteomes" id="UP000033140"/>
    </source>
</evidence>
<feature type="compositionally biased region" description="Polar residues" evidence="3">
    <location>
        <begin position="229"/>
        <end position="240"/>
    </location>
</feature>
<dbReference type="OMA" id="WNYLDAP"/>
<reference evidence="4 5" key="2">
    <citation type="journal article" date="2014" name="J. Gen. Appl. Microbiol.">
        <title>The early diverging ascomycetous budding yeast Saitoella complicata has three histone deacetylases belonging to the Clr6, Hos2, and Rpd3 lineages.</title>
        <authorList>
            <person name="Nishida H."/>
            <person name="Matsumoto T."/>
            <person name="Kondo S."/>
            <person name="Hamamoto M."/>
            <person name="Yoshikawa H."/>
        </authorList>
    </citation>
    <scope>NUCLEOTIDE SEQUENCE [LARGE SCALE GENOMIC DNA]</scope>
    <source>
        <strain evidence="4 5">NRRL Y-17804</strain>
    </source>
</reference>
<dbReference type="InterPro" id="IPR018494">
    <property type="entry name" value="Oxysterol-bd_CS"/>
</dbReference>
<dbReference type="GO" id="GO:0061024">
    <property type="term" value="P:membrane organization"/>
    <property type="evidence" value="ECO:0007669"/>
    <property type="project" value="UniProtKB-ARBA"/>
</dbReference>
<feature type="compositionally biased region" description="Polar residues" evidence="3">
    <location>
        <begin position="1"/>
        <end position="32"/>
    </location>
</feature>
<comment type="similarity">
    <text evidence="1 2">Belongs to the OSBP family.</text>
</comment>
<protein>
    <recommendedName>
        <fullName evidence="6">Oxysterol-binding protein</fullName>
    </recommendedName>
</protein>
<dbReference type="STRING" id="698492.A0A0E9NQY6"/>
<dbReference type="SUPFAM" id="SSF144000">
    <property type="entry name" value="Oxysterol-binding protein-like"/>
    <property type="match status" value="1"/>
</dbReference>
<dbReference type="Proteomes" id="UP000033140">
    <property type="component" value="Unassembled WGS sequence"/>
</dbReference>
<dbReference type="Gene3D" id="2.40.160.120">
    <property type="match status" value="1"/>
</dbReference>
<dbReference type="GO" id="GO:0032934">
    <property type="term" value="F:sterol binding"/>
    <property type="evidence" value="ECO:0007669"/>
    <property type="project" value="TreeGrafter"/>
</dbReference>
<evidence type="ECO:0008006" key="6">
    <source>
        <dbReference type="Google" id="ProtNLM"/>
    </source>
</evidence>
<keyword evidence="5" id="KW-1185">Reference proteome</keyword>
<name>A0A0E9NQY6_SAICN</name>
<organism evidence="4 5">
    <name type="scientific">Saitoella complicata (strain BCRC 22490 / CBS 7301 / JCM 7358 / NBRC 10748 / NRRL Y-17804)</name>
    <dbReference type="NCBI Taxonomy" id="698492"/>
    <lineage>
        <taxon>Eukaryota</taxon>
        <taxon>Fungi</taxon>
        <taxon>Dikarya</taxon>
        <taxon>Ascomycota</taxon>
        <taxon>Taphrinomycotina</taxon>
        <taxon>Taphrinomycotina incertae sedis</taxon>
        <taxon>Saitoella</taxon>
    </lineage>
</organism>
<dbReference type="GO" id="GO:0016020">
    <property type="term" value="C:membrane"/>
    <property type="evidence" value="ECO:0007669"/>
    <property type="project" value="TreeGrafter"/>
</dbReference>
<reference evidence="4 5" key="3">
    <citation type="journal article" date="2015" name="Genome Announc.">
        <title>Draft Genome Sequence of the Archiascomycetous Yeast Saitoella complicata.</title>
        <authorList>
            <person name="Yamauchi K."/>
            <person name="Kondo S."/>
            <person name="Hamamoto M."/>
            <person name="Takahashi Y."/>
            <person name="Ogura Y."/>
            <person name="Hayashi T."/>
            <person name="Nishida H."/>
        </authorList>
    </citation>
    <scope>NUCLEOTIDE SEQUENCE [LARGE SCALE GENOMIC DNA]</scope>
    <source>
        <strain evidence="4 5">NRRL Y-17804</strain>
    </source>
</reference>
<dbReference type="PROSITE" id="PS01013">
    <property type="entry name" value="OSBP"/>
    <property type="match status" value="1"/>
</dbReference>
<evidence type="ECO:0000256" key="3">
    <source>
        <dbReference type="SAM" id="MobiDB-lite"/>
    </source>
</evidence>